<name>A0A0H5RDH5_9EUKA</name>
<proteinExistence type="predicted"/>
<evidence type="ECO:0000313" key="1">
    <source>
        <dbReference type="EMBL" id="CRZ06609.1"/>
    </source>
</evidence>
<reference evidence="1" key="1">
    <citation type="submission" date="2015-04" db="EMBL/GenBank/DDBJ databases">
        <title>The genome sequence of the plant pathogenic Rhizarian Plasmodiophora brassicae reveals insights in its biotrophic life cycle and the origin of chitin synthesis.</title>
        <authorList>
            <person name="Schwelm A."/>
            <person name="Fogelqvist J."/>
            <person name="Knaust A."/>
            <person name="Julke S."/>
            <person name="Lilja T."/>
            <person name="Dhandapani V."/>
            <person name="Bonilla-Rosso G."/>
            <person name="Karlsson M."/>
            <person name="Shevchenko A."/>
            <person name="Choi S.R."/>
            <person name="Kim H.G."/>
            <person name="Park J.Y."/>
            <person name="Lim Y.P."/>
            <person name="Ludwig-Muller J."/>
            <person name="Dixelius C."/>
        </authorList>
    </citation>
    <scope>NUCLEOTIDE SEQUENCE</scope>
    <source>
        <tissue evidence="1">Potato root galls</tissue>
    </source>
</reference>
<dbReference type="AlphaFoldDB" id="A0A0H5RDH5"/>
<dbReference type="EMBL" id="HACM01006167">
    <property type="protein sequence ID" value="CRZ06609.1"/>
    <property type="molecule type" value="Transcribed_RNA"/>
</dbReference>
<protein>
    <submittedName>
        <fullName evidence="1">Uncharacterized protein</fullName>
    </submittedName>
</protein>
<organism evidence="1">
    <name type="scientific">Spongospora subterranea</name>
    <dbReference type="NCBI Taxonomy" id="70186"/>
    <lineage>
        <taxon>Eukaryota</taxon>
        <taxon>Sar</taxon>
        <taxon>Rhizaria</taxon>
        <taxon>Endomyxa</taxon>
        <taxon>Phytomyxea</taxon>
        <taxon>Plasmodiophorida</taxon>
        <taxon>Plasmodiophoridae</taxon>
        <taxon>Spongospora</taxon>
    </lineage>
</organism>
<sequence length="119" mass="13797">MLVMRALSIMSTYIVEKIPLVANTTCKLNILIKQVTCAYIAQTLQKYRQVCVVHSKSTAFGRIQHGYDNTFGESKCQRDHIRPPFSRYNPNFGRCFLFCEVVETEVFFAGRYSHQSLEY</sequence>
<accession>A0A0H5RDH5</accession>